<dbReference type="Gene3D" id="3.90.650.10">
    <property type="entry name" value="PurM-like C-terminal domain"/>
    <property type="match status" value="1"/>
</dbReference>
<keyword evidence="1" id="KW-0460">Magnesium</keyword>
<keyword evidence="1" id="KW-0067">ATP-binding</keyword>
<comment type="function">
    <text evidence="1">Catalyzes the ATP-dependent phosphorylation of thiamine-monophosphate (TMP) to form thiamine-pyrophosphate (TPP), the active form of vitamin B1.</text>
</comment>
<dbReference type="PANTHER" id="PTHR30270">
    <property type="entry name" value="THIAMINE-MONOPHOSPHATE KINASE"/>
    <property type="match status" value="1"/>
</dbReference>
<dbReference type="InterPro" id="IPR010918">
    <property type="entry name" value="PurM-like_C_dom"/>
</dbReference>
<proteinExistence type="inferred from homology"/>
<feature type="binding site" evidence="1">
    <location>
        <position position="151"/>
    </location>
    <ligand>
        <name>ATP</name>
        <dbReference type="ChEBI" id="CHEBI:30616"/>
    </ligand>
</feature>
<evidence type="ECO:0000313" key="5">
    <source>
        <dbReference type="Proteomes" id="UP001375370"/>
    </source>
</evidence>
<comment type="miscellaneous">
    <text evidence="1">Reaction mechanism of ThiL seems to utilize a direct, inline transfer of the gamma-phosphate of ATP to TMP rather than a phosphorylated enzyme intermediate.</text>
</comment>
<feature type="binding site" evidence="1">
    <location>
        <position position="77"/>
    </location>
    <ligand>
        <name>Mg(2+)</name>
        <dbReference type="ChEBI" id="CHEBI:18420"/>
        <label>4</label>
    </ligand>
</feature>
<keyword evidence="1" id="KW-0479">Metal-binding</keyword>
<feature type="domain" description="PurM-like N-terminal" evidence="2">
    <location>
        <begin position="30"/>
        <end position="142"/>
    </location>
</feature>
<sequence length="324" mass="33926">MTEFELIDRITTEINRIPPVGSELPFIGIGDDTAVFKSLRGYQLATMDALVEGVHFKKQYLDWTCLGWKALAVNLSDIAAMGGAPVYALVSLGLPGDVAVEDVVTMYRGMADLAAQNGTVIAGGNISRAGELSVHVAVTGTVQSKSRVLLRSKARTGDLIAVTGSLGAAAAGLKLLEGTLKADVKEADELIAAFWRPEPRLTIGRQLVAHGVKCAIDISDGLLADLGHLLQAGNVGARLEAARIPVHPAVAAVGGDKALELAISGGEDYELLFTAHPAVMGRVVAAAECKVTVIGVVTRDAGCLDFLEADGRAAALNNRGWRHF</sequence>
<dbReference type="SUPFAM" id="SSF55326">
    <property type="entry name" value="PurM N-terminal domain-like"/>
    <property type="match status" value="1"/>
</dbReference>
<dbReference type="NCBIfam" id="TIGR01379">
    <property type="entry name" value="thiL"/>
    <property type="match status" value="1"/>
</dbReference>
<dbReference type="Proteomes" id="UP001375370">
    <property type="component" value="Chromosome"/>
</dbReference>
<feature type="binding site" evidence="1">
    <location>
        <position position="107"/>
    </location>
    <ligand>
        <name>ATP</name>
        <dbReference type="ChEBI" id="CHEBI:30616"/>
    </ligand>
</feature>
<evidence type="ECO:0000256" key="1">
    <source>
        <dbReference type="HAMAP-Rule" id="MF_02128"/>
    </source>
</evidence>
<evidence type="ECO:0000313" key="4">
    <source>
        <dbReference type="EMBL" id="WWX25724.1"/>
    </source>
</evidence>
<keyword evidence="1" id="KW-0547">Nucleotide-binding</keyword>
<comment type="caution">
    <text evidence="1">Lacks conserved residue(s) required for the propagation of feature annotation.</text>
</comment>
<feature type="domain" description="PurM-like C-terminal" evidence="3">
    <location>
        <begin position="156"/>
        <end position="300"/>
    </location>
</feature>
<dbReference type="EMBL" id="CP146612">
    <property type="protein sequence ID" value="WWX25724.1"/>
    <property type="molecule type" value="Genomic_DNA"/>
</dbReference>
<keyword evidence="5" id="KW-1185">Reference proteome</keyword>
<reference evidence="4 5" key="1">
    <citation type="submission" date="2024-03" db="EMBL/GenBank/DDBJ databases">
        <title>A Dehalogenimonas Isolated from Estuarine Sediments Dihaloeliminates Chlorinated Alkanes.</title>
        <authorList>
            <person name="Yang Y."/>
            <person name="Wang H."/>
        </authorList>
    </citation>
    <scope>NUCLEOTIDE SEQUENCE [LARGE SCALE GENOMIC DNA]</scope>
    <source>
        <strain evidence="4 5">W</strain>
    </source>
</reference>
<feature type="binding site" evidence="1">
    <location>
        <position position="55"/>
    </location>
    <ligand>
        <name>substrate</name>
    </ligand>
</feature>
<organism evidence="4 5">
    <name type="scientific">Candidatus Dehalogenimonas loeffleri</name>
    <dbReference type="NCBI Taxonomy" id="3127115"/>
    <lineage>
        <taxon>Bacteria</taxon>
        <taxon>Bacillati</taxon>
        <taxon>Chloroflexota</taxon>
        <taxon>Dehalococcoidia</taxon>
        <taxon>Dehalococcoidales</taxon>
        <taxon>Dehalococcoidaceae</taxon>
        <taxon>Dehalogenimonas</taxon>
    </lineage>
</organism>
<comment type="similarity">
    <text evidence="1">Belongs to the thiamine-monophosphate kinase family.</text>
</comment>
<dbReference type="InterPro" id="IPR036676">
    <property type="entry name" value="PurM-like_C_sf"/>
</dbReference>
<comment type="catalytic activity">
    <reaction evidence="1">
        <text>thiamine phosphate + ATP = thiamine diphosphate + ADP</text>
        <dbReference type="Rhea" id="RHEA:15913"/>
        <dbReference type="ChEBI" id="CHEBI:30616"/>
        <dbReference type="ChEBI" id="CHEBI:37575"/>
        <dbReference type="ChEBI" id="CHEBI:58937"/>
        <dbReference type="ChEBI" id="CHEBI:456216"/>
        <dbReference type="EC" id="2.7.4.16"/>
    </reaction>
</comment>
<dbReference type="EC" id="2.7.4.16" evidence="1"/>
<evidence type="ECO:0000259" key="3">
    <source>
        <dbReference type="Pfam" id="PF02769"/>
    </source>
</evidence>
<feature type="binding site" evidence="1">
    <location>
        <position position="125"/>
    </location>
    <ligand>
        <name>Mg(2+)</name>
        <dbReference type="ChEBI" id="CHEBI:18420"/>
        <label>1</label>
    </ligand>
</feature>
<feature type="binding site" evidence="1">
    <location>
        <position position="77"/>
    </location>
    <ligand>
        <name>Mg(2+)</name>
        <dbReference type="ChEBI" id="CHEBI:18420"/>
        <label>3</label>
    </ligand>
</feature>
<protein>
    <recommendedName>
        <fullName evidence="1">Thiamine-monophosphate kinase</fullName>
        <shortName evidence="1">TMP kinase</shortName>
        <shortName evidence="1">Thiamine-phosphate kinase</shortName>
        <ecNumber evidence="1">2.7.4.16</ecNumber>
    </recommendedName>
</protein>
<dbReference type="PIRSF" id="PIRSF005303">
    <property type="entry name" value="Thiam_monoph_kin"/>
    <property type="match status" value="1"/>
</dbReference>
<dbReference type="InterPro" id="IPR006283">
    <property type="entry name" value="ThiL-like"/>
</dbReference>
<feature type="binding site" evidence="1">
    <location>
        <position position="217"/>
    </location>
    <ligand>
        <name>Mg(2+)</name>
        <dbReference type="ChEBI" id="CHEBI:18420"/>
        <label>3</label>
    </ligand>
</feature>
<feature type="binding site" evidence="1">
    <location>
        <position position="219"/>
    </location>
    <ligand>
        <name>ATP</name>
        <dbReference type="ChEBI" id="CHEBI:30616"/>
    </ligand>
</feature>
<dbReference type="Gene3D" id="3.30.1330.10">
    <property type="entry name" value="PurM-like, N-terminal domain"/>
    <property type="match status" value="1"/>
</dbReference>
<feature type="binding site" evidence="1">
    <location>
        <position position="48"/>
    </location>
    <ligand>
        <name>Mg(2+)</name>
        <dbReference type="ChEBI" id="CHEBI:18420"/>
        <label>1</label>
    </ligand>
</feature>
<feature type="binding site" evidence="1">
    <location>
        <position position="77"/>
    </location>
    <ligand>
        <name>Mg(2+)</name>
        <dbReference type="ChEBI" id="CHEBI:18420"/>
        <label>2</label>
    </ligand>
</feature>
<dbReference type="GO" id="GO:0009030">
    <property type="term" value="F:thiamine-phosphate kinase activity"/>
    <property type="evidence" value="ECO:0007669"/>
    <property type="project" value="UniProtKB-EC"/>
</dbReference>
<keyword evidence="1 4" id="KW-0418">Kinase</keyword>
<dbReference type="InterPro" id="IPR016188">
    <property type="entry name" value="PurM-like_N"/>
</dbReference>
<feature type="binding site" evidence="1">
    <location>
        <position position="321"/>
    </location>
    <ligand>
        <name>substrate</name>
    </ligand>
</feature>
<name>A0ABZ2J910_9CHLR</name>
<dbReference type="SUPFAM" id="SSF56042">
    <property type="entry name" value="PurM C-terminal domain-like"/>
    <property type="match status" value="1"/>
</dbReference>
<feature type="binding site" evidence="1">
    <location>
        <position position="46"/>
    </location>
    <ligand>
        <name>Mg(2+)</name>
        <dbReference type="ChEBI" id="CHEBI:18420"/>
        <label>4</label>
    </ligand>
</feature>
<dbReference type="Pfam" id="PF02769">
    <property type="entry name" value="AIRS_C"/>
    <property type="match status" value="1"/>
</dbReference>
<feature type="binding site" evidence="1">
    <location>
        <begin position="124"/>
        <end position="125"/>
    </location>
    <ligand>
        <name>ATP</name>
        <dbReference type="ChEBI" id="CHEBI:30616"/>
    </ligand>
</feature>
<feature type="binding site" evidence="1">
    <location>
        <position position="220"/>
    </location>
    <ligand>
        <name>Mg(2+)</name>
        <dbReference type="ChEBI" id="CHEBI:18420"/>
        <label>5</label>
    </ligand>
</feature>
<gene>
    <name evidence="1 4" type="primary">thiL</name>
    <name evidence="4" type="ORF">V8247_01780</name>
</gene>
<dbReference type="RefSeq" id="WP_338738177.1">
    <property type="nucleotide sequence ID" value="NZ_CP146612.1"/>
</dbReference>
<comment type="pathway">
    <text evidence="1">Cofactor biosynthesis; thiamine diphosphate biosynthesis; thiamine diphosphate from thiamine phosphate: step 1/1.</text>
</comment>
<feature type="binding site" evidence="1">
    <location>
        <position position="48"/>
    </location>
    <ligand>
        <name>Mg(2+)</name>
        <dbReference type="ChEBI" id="CHEBI:18420"/>
        <label>2</label>
    </ligand>
</feature>
<feature type="binding site" evidence="1">
    <location>
        <position position="267"/>
    </location>
    <ligand>
        <name>substrate</name>
    </ligand>
</feature>
<dbReference type="Pfam" id="PF00586">
    <property type="entry name" value="AIRS"/>
    <property type="match status" value="1"/>
</dbReference>
<dbReference type="HAMAP" id="MF_02128">
    <property type="entry name" value="TMP_kinase"/>
    <property type="match status" value="1"/>
</dbReference>
<keyword evidence="1" id="KW-0784">Thiamine biosynthesis</keyword>
<dbReference type="PANTHER" id="PTHR30270:SF0">
    <property type="entry name" value="THIAMINE-MONOPHOSPHATE KINASE"/>
    <property type="match status" value="1"/>
</dbReference>
<dbReference type="InterPro" id="IPR036921">
    <property type="entry name" value="PurM-like_N_sf"/>
</dbReference>
<feature type="binding site" evidence="1">
    <location>
        <position position="32"/>
    </location>
    <ligand>
        <name>Mg(2+)</name>
        <dbReference type="ChEBI" id="CHEBI:18420"/>
        <label>4</label>
    </ligand>
</feature>
<accession>A0ABZ2J910</accession>
<dbReference type="CDD" id="cd02194">
    <property type="entry name" value="ThiL"/>
    <property type="match status" value="1"/>
</dbReference>
<evidence type="ECO:0000259" key="2">
    <source>
        <dbReference type="Pfam" id="PF00586"/>
    </source>
</evidence>
<keyword evidence="1 4" id="KW-0808">Transferase</keyword>
<feature type="binding site" evidence="1">
    <location>
        <position position="32"/>
    </location>
    <ligand>
        <name>Mg(2+)</name>
        <dbReference type="ChEBI" id="CHEBI:18420"/>
        <label>3</label>
    </ligand>
</feature>